<dbReference type="SUPFAM" id="SSF46689">
    <property type="entry name" value="Homeodomain-like"/>
    <property type="match status" value="1"/>
</dbReference>
<dbReference type="InterPro" id="IPR009057">
    <property type="entry name" value="Homeodomain-like_sf"/>
</dbReference>
<comment type="caution">
    <text evidence="4">The sequence shown here is derived from an EMBL/GenBank/DDBJ whole genome shotgun (WGS) entry which is preliminary data.</text>
</comment>
<keyword evidence="1 2" id="KW-0238">DNA-binding</keyword>
<dbReference type="OrthoDB" id="836882at2"/>
<keyword evidence="5" id="KW-1185">Reference proteome</keyword>
<dbReference type="EMBL" id="RBKU01000001">
    <property type="protein sequence ID" value="RKR85163.1"/>
    <property type="molecule type" value="Genomic_DNA"/>
</dbReference>
<proteinExistence type="predicted"/>
<dbReference type="AlphaFoldDB" id="A0A495J8R2"/>
<name>A0A495J8R2_9SPHI</name>
<feature type="DNA-binding region" description="H-T-H motif" evidence="2">
    <location>
        <begin position="37"/>
        <end position="56"/>
    </location>
</feature>
<evidence type="ECO:0000259" key="3">
    <source>
        <dbReference type="PROSITE" id="PS50977"/>
    </source>
</evidence>
<evidence type="ECO:0000313" key="4">
    <source>
        <dbReference type="EMBL" id="RKR85163.1"/>
    </source>
</evidence>
<sequence>MTKKRYQGPSNDRGRSTQKLIEAVGTVIKTKGYIGLSATNIAKEAGLSRRLISFYFGTVDSLIETYVRSKDYWVAAPGNAGDLLKEKKQSGTKDILEAMLINQLDFFSTEEEMQKIVLWQISQSTRIMKEVCEERELLSTHFFALSDKELNGKDIDLRAVSALLVAGIYYLVLHARSTDTTFCEIDLNKKEGMERIKKAISLILKNTYGN</sequence>
<organism evidence="4 5">
    <name type="scientific">Mucilaginibacter gracilis</name>
    <dbReference type="NCBI Taxonomy" id="423350"/>
    <lineage>
        <taxon>Bacteria</taxon>
        <taxon>Pseudomonadati</taxon>
        <taxon>Bacteroidota</taxon>
        <taxon>Sphingobacteriia</taxon>
        <taxon>Sphingobacteriales</taxon>
        <taxon>Sphingobacteriaceae</taxon>
        <taxon>Mucilaginibacter</taxon>
    </lineage>
</organism>
<protein>
    <submittedName>
        <fullName evidence="4">TetR family transcriptional regulator</fullName>
    </submittedName>
</protein>
<evidence type="ECO:0000256" key="2">
    <source>
        <dbReference type="PROSITE-ProRule" id="PRU00335"/>
    </source>
</evidence>
<dbReference type="GO" id="GO:0003677">
    <property type="term" value="F:DNA binding"/>
    <property type="evidence" value="ECO:0007669"/>
    <property type="project" value="UniProtKB-UniRule"/>
</dbReference>
<dbReference type="InterPro" id="IPR001647">
    <property type="entry name" value="HTH_TetR"/>
</dbReference>
<gene>
    <name evidence="4" type="ORF">BDD43_5424</name>
</gene>
<accession>A0A495J8R2</accession>
<dbReference type="PROSITE" id="PS50977">
    <property type="entry name" value="HTH_TETR_2"/>
    <property type="match status" value="1"/>
</dbReference>
<dbReference type="Gene3D" id="1.10.357.10">
    <property type="entry name" value="Tetracycline Repressor, domain 2"/>
    <property type="match status" value="1"/>
</dbReference>
<feature type="domain" description="HTH tetR-type" evidence="3">
    <location>
        <begin position="14"/>
        <end position="74"/>
    </location>
</feature>
<evidence type="ECO:0000256" key="1">
    <source>
        <dbReference type="ARBA" id="ARBA00023125"/>
    </source>
</evidence>
<reference evidence="4 5" key="1">
    <citation type="submission" date="2018-10" db="EMBL/GenBank/DDBJ databases">
        <title>Genomic Encyclopedia of Archaeal and Bacterial Type Strains, Phase II (KMG-II): from individual species to whole genera.</title>
        <authorList>
            <person name="Goeker M."/>
        </authorList>
    </citation>
    <scope>NUCLEOTIDE SEQUENCE [LARGE SCALE GENOMIC DNA]</scope>
    <source>
        <strain evidence="4 5">DSM 18602</strain>
    </source>
</reference>
<evidence type="ECO:0000313" key="5">
    <source>
        <dbReference type="Proteomes" id="UP000268007"/>
    </source>
</evidence>
<dbReference type="Proteomes" id="UP000268007">
    <property type="component" value="Unassembled WGS sequence"/>
</dbReference>